<dbReference type="PANTHER" id="PTHR43798">
    <property type="entry name" value="MONOACYLGLYCEROL LIPASE"/>
    <property type="match status" value="1"/>
</dbReference>
<dbReference type="Proteomes" id="UP000289805">
    <property type="component" value="Unassembled WGS sequence"/>
</dbReference>
<dbReference type="PRINTS" id="PR00111">
    <property type="entry name" value="ABHYDROLASE"/>
</dbReference>
<accession>A0A4Q1KYB7</accession>
<protein>
    <submittedName>
        <fullName evidence="3">Alpha/beta hydrolase</fullName>
    </submittedName>
</protein>
<dbReference type="GO" id="GO:0016787">
    <property type="term" value="F:hydrolase activity"/>
    <property type="evidence" value="ECO:0007669"/>
    <property type="project" value="UniProtKB-KW"/>
</dbReference>
<dbReference type="Pfam" id="PF12697">
    <property type="entry name" value="Abhydrolase_6"/>
    <property type="match status" value="1"/>
</dbReference>
<evidence type="ECO:0000259" key="1">
    <source>
        <dbReference type="Pfam" id="PF12697"/>
    </source>
</evidence>
<dbReference type="PRINTS" id="PR00412">
    <property type="entry name" value="EPOXHYDRLASE"/>
</dbReference>
<evidence type="ECO:0000313" key="3">
    <source>
        <dbReference type="EMBL" id="RXR34529.1"/>
    </source>
</evidence>
<gene>
    <name evidence="2" type="ORF">EQW73_04725</name>
    <name evidence="3" type="ORF">EQW78_08220</name>
</gene>
<reference evidence="4 5" key="1">
    <citation type="submission" date="2019-01" db="EMBL/GenBank/DDBJ databases">
        <title>Oerskovia turbata Genome sequencing and assembly.</title>
        <authorList>
            <person name="Dou T."/>
        </authorList>
    </citation>
    <scope>NUCLEOTIDE SEQUENCE [LARGE SCALE GENOMIC DNA]</scope>
    <source>
        <strain evidence="3 4">JCM12123</strain>
        <strain evidence="2 5">JCM3160</strain>
    </source>
</reference>
<evidence type="ECO:0000313" key="5">
    <source>
        <dbReference type="Proteomes" id="UP000290517"/>
    </source>
</evidence>
<organism evidence="3 4">
    <name type="scientific">Oerskovia turbata</name>
    <dbReference type="NCBI Taxonomy" id="1713"/>
    <lineage>
        <taxon>Bacteria</taxon>
        <taxon>Bacillati</taxon>
        <taxon>Actinomycetota</taxon>
        <taxon>Actinomycetes</taxon>
        <taxon>Micrococcales</taxon>
        <taxon>Cellulomonadaceae</taxon>
        <taxon>Oerskovia</taxon>
    </lineage>
</organism>
<name>A0A4Q1KYB7_9CELL</name>
<dbReference type="GO" id="GO:0016020">
    <property type="term" value="C:membrane"/>
    <property type="evidence" value="ECO:0007669"/>
    <property type="project" value="TreeGrafter"/>
</dbReference>
<dbReference type="InterPro" id="IPR000639">
    <property type="entry name" value="Epox_hydrolase-like"/>
</dbReference>
<dbReference type="SUPFAM" id="SSF53474">
    <property type="entry name" value="alpha/beta-Hydrolases"/>
    <property type="match status" value="1"/>
</dbReference>
<feature type="domain" description="AB hydrolase-1" evidence="1">
    <location>
        <begin position="28"/>
        <end position="264"/>
    </location>
</feature>
<dbReference type="InterPro" id="IPR050266">
    <property type="entry name" value="AB_hydrolase_sf"/>
</dbReference>
<dbReference type="AlphaFoldDB" id="A0A4Q1KYB7"/>
<dbReference type="STRING" id="1713.GCA_000718325_00567"/>
<dbReference type="RefSeq" id="WP_030150128.1">
    <property type="nucleotide sequence ID" value="NZ_JOFV01000002.1"/>
</dbReference>
<sequence length="284" mass="29863">MNTLPTVGLLPRPEGRLAYTVTGTGPLVVAVPGMGDLRATYRDLVPPLVEAGYRVAVMDLRGHGDSDTTFRAHGDVATAQDLLALVEHLGGRAVLVGNSMGAGAVAWAAAEAPDAVAGLVLLGPFLRDRPTGPAKAAASRLLYRVALARPWGASAWAGFYSVLTKGRKAPWHAEHVAAVRASMREPGRLRSFRDLALTLTHAPVEARLPEVHAPAIAFMGSLDPDFTDPAAELAWIQEAVGAQGHLLPDVGHYPQHQAPDVVVPATLMFLAGLRAGTQGWTARG</sequence>
<dbReference type="InterPro" id="IPR000073">
    <property type="entry name" value="AB_hydrolase_1"/>
</dbReference>
<keyword evidence="5" id="KW-1185">Reference proteome</keyword>
<dbReference type="PANTHER" id="PTHR43798:SF33">
    <property type="entry name" value="HYDROLASE, PUTATIVE (AFU_ORTHOLOGUE AFUA_2G14860)-RELATED"/>
    <property type="match status" value="1"/>
</dbReference>
<dbReference type="InterPro" id="IPR029058">
    <property type="entry name" value="AB_hydrolase_fold"/>
</dbReference>
<proteinExistence type="predicted"/>
<dbReference type="OrthoDB" id="3771266at2"/>
<dbReference type="Gene3D" id="3.40.50.1820">
    <property type="entry name" value="alpha/beta hydrolase"/>
    <property type="match status" value="1"/>
</dbReference>
<dbReference type="EMBL" id="SDJQ01000010">
    <property type="protein sequence ID" value="RXR34529.1"/>
    <property type="molecule type" value="Genomic_DNA"/>
</dbReference>
<dbReference type="EMBL" id="SDJR01000003">
    <property type="protein sequence ID" value="RXR26796.1"/>
    <property type="molecule type" value="Genomic_DNA"/>
</dbReference>
<dbReference type="Proteomes" id="UP000290517">
    <property type="component" value="Unassembled WGS sequence"/>
</dbReference>
<keyword evidence="3" id="KW-0378">Hydrolase</keyword>
<comment type="caution">
    <text evidence="3">The sequence shown here is derived from an EMBL/GenBank/DDBJ whole genome shotgun (WGS) entry which is preliminary data.</text>
</comment>
<evidence type="ECO:0000313" key="4">
    <source>
        <dbReference type="Proteomes" id="UP000289805"/>
    </source>
</evidence>
<evidence type="ECO:0000313" key="2">
    <source>
        <dbReference type="EMBL" id="RXR26796.1"/>
    </source>
</evidence>